<dbReference type="AlphaFoldDB" id="A0A937W6J0"/>
<reference evidence="1" key="1">
    <citation type="submission" date="2019-03" db="EMBL/GenBank/DDBJ databases">
        <title>Lake Tanganyika Metagenome-Assembled Genomes (MAGs).</title>
        <authorList>
            <person name="Tran P."/>
        </authorList>
    </citation>
    <scope>NUCLEOTIDE SEQUENCE</scope>
    <source>
        <strain evidence="1">K_DeepCast_65m_m2_066</strain>
    </source>
</reference>
<dbReference type="EMBL" id="VGLS01000886">
    <property type="protein sequence ID" value="MBM3226374.1"/>
    <property type="molecule type" value="Genomic_DNA"/>
</dbReference>
<evidence type="ECO:0000313" key="1">
    <source>
        <dbReference type="EMBL" id="MBM3226374.1"/>
    </source>
</evidence>
<accession>A0A937W6J0</accession>
<gene>
    <name evidence="1" type="ORF">FJZ47_21635</name>
</gene>
<name>A0A937W6J0_UNCTE</name>
<evidence type="ECO:0000313" key="2">
    <source>
        <dbReference type="Proteomes" id="UP000712673"/>
    </source>
</evidence>
<sequence>MLSSFGGRSPHNAVQVAAIKAWARAALQLDEDAICMVTELQCTEAGCPPLETVIAVLTTPGAPQQYKISKALGDVTAADVRSLLTLTPHQHQHP</sequence>
<proteinExistence type="predicted"/>
<evidence type="ECO:0008006" key="3">
    <source>
        <dbReference type="Google" id="ProtNLM"/>
    </source>
</evidence>
<dbReference type="Proteomes" id="UP000712673">
    <property type="component" value="Unassembled WGS sequence"/>
</dbReference>
<comment type="caution">
    <text evidence="1">The sequence shown here is derived from an EMBL/GenBank/DDBJ whole genome shotgun (WGS) entry which is preliminary data.</text>
</comment>
<organism evidence="1 2">
    <name type="scientific">Tectimicrobiota bacterium</name>
    <dbReference type="NCBI Taxonomy" id="2528274"/>
    <lineage>
        <taxon>Bacteria</taxon>
        <taxon>Pseudomonadati</taxon>
        <taxon>Nitrospinota/Tectimicrobiota group</taxon>
        <taxon>Candidatus Tectimicrobiota</taxon>
    </lineage>
</organism>
<protein>
    <recommendedName>
        <fullName evidence="3">Nitrate reductase</fullName>
    </recommendedName>
</protein>